<feature type="compositionally biased region" description="Low complexity" evidence="7">
    <location>
        <begin position="211"/>
        <end position="222"/>
    </location>
</feature>
<evidence type="ECO:0000259" key="8">
    <source>
        <dbReference type="PROSITE" id="PS50975"/>
    </source>
</evidence>
<evidence type="ECO:0000256" key="3">
    <source>
        <dbReference type="ARBA" id="ARBA00022598"/>
    </source>
</evidence>
<evidence type="ECO:0000256" key="2">
    <source>
        <dbReference type="ARBA" id="ARBA00022490"/>
    </source>
</evidence>
<dbReference type="EMBL" id="UYJE01009722">
    <property type="protein sequence ID" value="VDI76123.1"/>
    <property type="molecule type" value="Genomic_DNA"/>
</dbReference>
<dbReference type="Pfam" id="PF03133">
    <property type="entry name" value="TTL"/>
    <property type="match status" value="1"/>
</dbReference>
<keyword evidence="4 6" id="KW-0547">Nucleotide-binding</keyword>
<keyword evidence="10" id="KW-1185">Reference proteome</keyword>
<gene>
    <name evidence="9" type="ORF">MGAL_10B068294</name>
</gene>
<proteinExistence type="predicted"/>
<dbReference type="GO" id="GO:0046872">
    <property type="term" value="F:metal ion binding"/>
    <property type="evidence" value="ECO:0007669"/>
    <property type="project" value="InterPro"/>
</dbReference>
<dbReference type="PANTHER" id="PTHR45870:SF2">
    <property type="entry name" value="TUBULIN MONOGLYCYLASE TTLL3"/>
    <property type="match status" value="1"/>
</dbReference>
<dbReference type="GO" id="GO:0070736">
    <property type="term" value="F:protein-glycine ligase activity, initiating"/>
    <property type="evidence" value="ECO:0007669"/>
    <property type="project" value="TreeGrafter"/>
</dbReference>
<feature type="compositionally biased region" description="Polar residues" evidence="7">
    <location>
        <begin position="138"/>
        <end position="171"/>
    </location>
</feature>
<evidence type="ECO:0000313" key="10">
    <source>
        <dbReference type="Proteomes" id="UP000596742"/>
    </source>
</evidence>
<dbReference type="OrthoDB" id="6140330at2759"/>
<feature type="compositionally biased region" description="Low complexity" evidence="7">
    <location>
        <begin position="124"/>
        <end position="137"/>
    </location>
</feature>
<reference evidence="9" key="1">
    <citation type="submission" date="2018-11" db="EMBL/GenBank/DDBJ databases">
        <authorList>
            <person name="Alioto T."/>
            <person name="Alioto T."/>
        </authorList>
    </citation>
    <scope>NUCLEOTIDE SEQUENCE</scope>
</reference>
<dbReference type="InterPro" id="IPR004344">
    <property type="entry name" value="TTL/TTLL_fam"/>
</dbReference>
<dbReference type="PANTHER" id="PTHR45870">
    <property type="entry name" value="TUBULIN MONOGLYCYLASE TTLL3"/>
    <property type="match status" value="1"/>
</dbReference>
<sequence>MKNAIVCALLCTQDIIEYRKSSFELYGADFMLTEDYKPWLIEINSSPSMESSTAITSRLCAGVMEDTMKVVIDRKFDRNCDIGRFELAYKQPLVTVPPYIGMSLAAEGQAIKKPSFIRRSIQDSNHGNNDSSSSNANCTPRRQPSNAVTFSRRPQSEILDQSSNKHGSNSAPVKLGKSATDSRVSQSKQSSQQQSKTIINNTEKPSRPEKSSSYTIRSSSHSDVVSVKAKEQNIPPSPPVPKLEKSAAIPTASIMHYTPTRMVSNTSCSTNYSIPNLGDNRPNLTVNNVESTDLKTIKPALSSSTIASKGLNPFIDGSWARTCSQCGGGMNLRLENYDPNCKCRQDSVYFPSSKSSTGSVRGFHPKRPKSSYTSRPASVLSVSGHGSASNLAITSARNDKTLLRYTDGGIQRPNSPQLYVGGPLPKIVRRYIGRRAMPCHELSSGYPSTSSIYIDTSQIRNPLSIISHDSVKYLQLTCADANSDTVKYLQLISADANSDIVKYIQLTSADANSDIVKYLQLTSADANSDTLTSADANSDTVKFLQLTSADANSDTVKFLQLTSADANSDTVKYLQLTSADANSDTVKFLSS</sequence>
<dbReference type="GO" id="GO:0015630">
    <property type="term" value="C:microtubule cytoskeleton"/>
    <property type="evidence" value="ECO:0007669"/>
    <property type="project" value="TreeGrafter"/>
</dbReference>
<dbReference type="Gene3D" id="3.30.470.20">
    <property type="entry name" value="ATP-grasp fold, B domain"/>
    <property type="match status" value="1"/>
</dbReference>
<comment type="subcellular location">
    <subcellularLocation>
        <location evidence="1">Cytoplasm</location>
    </subcellularLocation>
</comment>
<dbReference type="Proteomes" id="UP000596742">
    <property type="component" value="Unassembled WGS sequence"/>
</dbReference>
<protein>
    <submittedName>
        <fullName evidence="9">Tubulin monoglycylase TTLL3/8</fullName>
        <ecNumber evidence="9">6.3.2.-</ecNumber>
    </submittedName>
</protein>
<keyword evidence="3 9" id="KW-0436">Ligase</keyword>
<dbReference type="PROSITE" id="PS51221">
    <property type="entry name" value="TTL"/>
    <property type="match status" value="1"/>
</dbReference>
<evidence type="ECO:0000256" key="4">
    <source>
        <dbReference type="ARBA" id="ARBA00022741"/>
    </source>
</evidence>
<evidence type="ECO:0000256" key="7">
    <source>
        <dbReference type="SAM" id="MobiDB-lite"/>
    </source>
</evidence>
<keyword evidence="2" id="KW-0963">Cytoplasm</keyword>
<dbReference type="InterPro" id="IPR011761">
    <property type="entry name" value="ATP-grasp"/>
</dbReference>
<organism evidence="9 10">
    <name type="scientific">Mytilus galloprovincialis</name>
    <name type="common">Mediterranean mussel</name>
    <dbReference type="NCBI Taxonomy" id="29158"/>
    <lineage>
        <taxon>Eukaryota</taxon>
        <taxon>Metazoa</taxon>
        <taxon>Spiralia</taxon>
        <taxon>Lophotrochozoa</taxon>
        <taxon>Mollusca</taxon>
        <taxon>Bivalvia</taxon>
        <taxon>Autobranchia</taxon>
        <taxon>Pteriomorphia</taxon>
        <taxon>Mytilida</taxon>
        <taxon>Mytiloidea</taxon>
        <taxon>Mytilidae</taxon>
        <taxon>Mytilinae</taxon>
        <taxon>Mytilus</taxon>
    </lineage>
</organism>
<dbReference type="GO" id="GO:0005737">
    <property type="term" value="C:cytoplasm"/>
    <property type="evidence" value="ECO:0007669"/>
    <property type="project" value="UniProtKB-SubCell"/>
</dbReference>
<dbReference type="EC" id="6.3.2.-" evidence="9"/>
<keyword evidence="5 6" id="KW-0067">ATP-binding</keyword>
<feature type="region of interest" description="Disordered" evidence="7">
    <location>
        <begin position="121"/>
        <end position="245"/>
    </location>
</feature>
<feature type="domain" description="ATP-grasp" evidence="8">
    <location>
        <begin position="28"/>
        <end position="72"/>
    </location>
</feature>
<dbReference type="GO" id="GO:0005524">
    <property type="term" value="F:ATP binding"/>
    <property type="evidence" value="ECO:0007669"/>
    <property type="project" value="UniProtKB-UniRule"/>
</dbReference>
<feature type="compositionally biased region" description="Low complexity" evidence="7">
    <location>
        <begin position="185"/>
        <end position="196"/>
    </location>
</feature>
<accession>A0A8B6H9J0</accession>
<evidence type="ECO:0000313" key="9">
    <source>
        <dbReference type="EMBL" id="VDI76123.1"/>
    </source>
</evidence>
<evidence type="ECO:0000256" key="5">
    <source>
        <dbReference type="ARBA" id="ARBA00022840"/>
    </source>
</evidence>
<name>A0A8B6H9J0_MYTGA</name>
<evidence type="ECO:0000256" key="6">
    <source>
        <dbReference type="PROSITE-ProRule" id="PRU00409"/>
    </source>
</evidence>
<evidence type="ECO:0000256" key="1">
    <source>
        <dbReference type="ARBA" id="ARBA00004496"/>
    </source>
</evidence>
<feature type="region of interest" description="Disordered" evidence="7">
    <location>
        <begin position="354"/>
        <end position="378"/>
    </location>
</feature>
<dbReference type="InterPro" id="IPR051437">
    <property type="entry name" value="TTLL_monoglycylase"/>
</dbReference>
<dbReference type="SUPFAM" id="SSF56059">
    <property type="entry name" value="Glutathione synthetase ATP-binding domain-like"/>
    <property type="match status" value="1"/>
</dbReference>
<dbReference type="AlphaFoldDB" id="A0A8B6H9J0"/>
<comment type="caution">
    <text evidence="9">The sequence shown here is derived from an EMBL/GenBank/DDBJ whole genome shotgun (WGS) entry which is preliminary data.</text>
</comment>
<dbReference type="PROSITE" id="PS50975">
    <property type="entry name" value="ATP_GRASP"/>
    <property type="match status" value="1"/>
</dbReference>